<dbReference type="Gene3D" id="3.40.50.300">
    <property type="entry name" value="P-loop containing nucleotide triphosphate hydrolases"/>
    <property type="match status" value="1"/>
</dbReference>
<dbReference type="InterPro" id="IPR027417">
    <property type="entry name" value="P-loop_NTPase"/>
</dbReference>
<evidence type="ECO:0000256" key="1">
    <source>
        <dbReference type="SAM" id="Phobius"/>
    </source>
</evidence>
<protein>
    <recommendedName>
        <fullName evidence="4">Sulfotransferase domain-containing protein</fullName>
    </recommendedName>
</protein>
<dbReference type="SUPFAM" id="SSF52540">
    <property type="entry name" value="P-loop containing nucleoside triphosphate hydrolases"/>
    <property type="match status" value="1"/>
</dbReference>
<proteinExistence type="predicted"/>
<dbReference type="InParanoid" id="A0A1E7EM41"/>
<gene>
    <name evidence="2" type="ORF">FRACYDRAFT_252632</name>
</gene>
<evidence type="ECO:0000313" key="2">
    <source>
        <dbReference type="EMBL" id="OEU06999.1"/>
    </source>
</evidence>
<dbReference type="EMBL" id="KV784394">
    <property type="protein sequence ID" value="OEU06999.1"/>
    <property type="molecule type" value="Genomic_DNA"/>
</dbReference>
<name>A0A1E7EM41_9STRA</name>
<accession>A0A1E7EM41</accession>
<sequence length="560" mass="65270">MMVQRRSRGRGRSSHRHRRSIFKFLLLVLIGFIFIYFTPTTDYFLTTKTIGRVSKAKIRTINTNVTNPIEIKTVKTRNNKNTSTPPFQKQYIIQINYHKTGHAISYQYRTILRKLLQQERKQNKVTGKGKNIKRSKIEYGNDDDDDDSNFDYQLLSTLMTANNSIHTLKRTHSNETTGCPTKQQFWNTLLLNNETTTTETIDTDSDTILIKYANAGSLDLFCNIDENDLFNLTTHKKYDGDDNSDGSSDNSQEQPPQNYQHHDIKIIHLIRNPIDMVVSAYLYHSQRPTPEVWVKKKHGVFYNPCNLNYDIIHFYDRLKSSTEEDYSLEQQQFDTIISQKEGQQIEGLCQTLMYNNDTKQPYRHLYDALTKLSSIHGVQLMTIQLLVSNFHSGSDLLRMVLNIIRLNQWSDNRNNRKHKNNNKKILTLEMGNDWSFNYTDTVTRTTQFIVEDLEDLLVLQQQQQQHKSNSSTNNSEQLIKSMTNSTQKFITTVTSLMKEQKQKVKIRNDQHFTSTNTKKWSSKDEKDTIIEQLLSDELLGPILFKLQQVTNTAIGLTKHQ</sequence>
<keyword evidence="1" id="KW-0472">Membrane</keyword>
<organism evidence="2 3">
    <name type="scientific">Fragilariopsis cylindrus CCMP1102</name>
    <dbReference type="NCBI Taxonomy" id="635003"/>
    <lineage>
        <taxon>Eukaryota</taxon>
        <taxon>Sar</taxon>
        <taxon>Stramenopiles</taxon>
        <taxon>Ochrophyta</taxon>
        <taxon>Bacillariophyta</taxon>
        <taxon>Bacillariophyceae</taxon>
        <taxon>Bacillariophycidae</taxon>
        <taxon>Bacillariales</taxon>
        <taxon>Bacillariaceae</taxon>
        <taxon>Fragilariopsis</taxon>
    </lineage>
</organism>
<dbReference type="OrthoDB" id="508697at2759"/>
<evidence type="ECO:0000313" key="3">
    <source>
        <dbReference type="Proteomes" id="UP000095751"/>
    </source>
</evidence>
<feature type="transmembrane region" description="Helical" evidence="1">
    <location>
        <begin position="21"/>
        <end position="39"/>
    </location>
</feature>
<dbReference type="KEGG" id="fcy:FRACYDRAFT_252632"/>
<dbReference type="AlphaFoldDB" id="A0A1E7EM41"/>
<dbReference type="Proteomes" id="UP000095751">
    <property type="component" value="Unassembled WGS sequence"/>
</dbReference>
<reference evidence="2 3" key="1">
    <citation type="submission" date="2016-09" db="EMBL/GenBank/DDBJ databases">
        <title>Extensive genetic diversity and differential bi-allelic expression allows diatom success in the polar Southern Ocean.</title>
        <authorList>
            <consortium name="DOE Joint Genome Institute"/>
            <person name="Mock T."/>
            <person name="Otillar R.P."/>
            <person name="Strauss J."/>
            <person name="Dupont C."/>
            <person name="Frickenhaus S."/>
            <person name="Maumus F."/>
            <person name="Mcmullan M."/>
            <person name="Sanges R."/>
            <person name="Schmutz J."/>
            <person name="Toseland A."/>
            <person name="Valas R."/>
            <person name="Veluchamy A."/>
            <person name="Ward B.J."/>
            <person name="Allen A."/>
            <person name="Barry K."/>
            <person name="Falciatore A."/>
            <person name="Ferrante M."/>
            <person name="Fortunato A.E."/>
            <person name="Gloeckner G."/>
            <person name="Gruber A."/>
            <person name="Hipkin R."/>
            <person name="Janech M."/>
            <person name="Kroth P."/>
            <person name="Leese F."/>
            <person name="Lindquist E."/>
            <person name="Lyon B.R."/>
            <person name="Martin J."/>
            <person name="Mayer C."/>
            <person name="Parker M."/>
            <person name="Quesneville H."/>
            <person name="Raymond J."/>
            <person name="Uhlig C."/>
            <person name="Valentin K.U."/>
            <person name="Worden A.Z."/>
            <person name="Armbrust E.V."/>
            <person name="Bowler C."/>
            <person name="Green B."/>
            <person name="Moulton V."/>
            <person name="Van Oosterhout C."/>
            <person name="Grigoriev I."/>
        </authorList>
    </citation>
    <scope>NUCLEOTIDE SEQUENCE [LARGE SCALE GENOMIC DNA]</scope>
    <source>
        <strain evidence="2 3">CCMP1102</strain>
    </source>
</reference>
<evidence type="ECO:0008006" key="4">
    <source>
        <dbReference type="Google" id="ProtNLM"/>
    </source>
</evidence>
<keyword evidence="3" id="KW-1185">Reference proteome</keyword>
<keyword evidence="1" id="KW-0812">Transmembrane</keyword>
<keyword evidence="1" id="KW-1133">Transmembrane helix</keyword>